<evidence type="ECO:0000313" key="3">
    <source>
        <dbReference type="Proteomes" id="UP000608522"/>
    </source>
</evidence>
<feature type="transmembrane region" description="Helical" evidence="1">
    <location>
        <begin position="66"/>
        <end position="84"/>
    </location>
</feature>
<feature type="transmembrane region" description="Helical" evidence="1">
    <location>
        <begin position="174"/>
        <end position="194"/>
    </location>
</feature>
<keyword evidence="1" id="KW-0472">Membrane</keyword>
<keyword evidence="1" id="KW-0812">Transmembrane</keyword>
<protein>
    <submittedName>
        <fullName evidence="2">Uncharacterized protein</fullName>
    </submittedName>
</protein>
<keyword evidence="3" id="KW-1185">Reference proteome</keyword>
<accession>A0ABQ3T9B4</accession>
<reference evidence="3" key="1">
    <citation type="submission" date="2023-07" db="EMBL/GenBank/DDBJ databases">
        <title>Whole genome shotgun sequence of Streptomyces spororaveus NBRC 15456.</title>
        <authorList>
            <person name="Komaki H."/>
            <person name="Tamura T."/>
        </authorList>
    </citation>
    <scope>NUCLEOTIDE SEQUENCE [LARGE SCALE GENOMIC DNA]</scope>
    <source>
        <strain evidence="3">NBRC 15456</strain>
    </source>
</reference>
<dbReference type="EMBL" id="BNED01000005">
    <property type="protein sequence ID" value="GHI76990.1"/>
    <property type="molecule type" value="Genomic_DNA"/>
</dbReference>
<sequence>MHLSRERIAPVAAAFGAGVALGLSGPLAGKFDHPVCAALNAVFAAGWPWACFAFLVGYVRRSRIESALLSSSALAVGVVVYYVFKALSPAAPIGVEVTGGPVTGSLSGSSSMILFWGAAAFVLGAPVGLLGNIARTPGIGGLPFRLVVPLIAFYETSMRLDVETRGQAPVVVATWHVIRVAAVVAALVLAAHTFRTWRRAARDHSEASV</sequence>
<organism evidence="2 3">
    <name type="scientific">Streptomyces spororaveus</name>
    <dbReference type="NCBI Taxonomy" id="284039"/>
    <lineage>
        <taxon>Bacteria</taxon>
        <taxon>Bacillati</taxon>
        <taxon>Actinomycetota</taxon>
        <taxon>Actinomycetes</taxon>
        <taxon>Kitasatosporales</taxon>
        <taxon>Streptomycetaceae</taxon>
        <taxon>Streptomyces</taxon>
    </lineage>
</organism>
<comment type="caution">
    <text evidence="2">The sequence shown here is derived from an EMBL/GenBank/DDBJ whole genome shotgun (WGS) entry which is preliminary data.</text>
</comment>
<name>A0ABQ3T9B4_9ACTN</name>
<dbReference type="Proteomes" id="UP000608522">
    <property type="component" value="Unassembled WGS sequence"/>
</dbReference>
<gene>
    <name evidence="2" type="ORF">Sspor_25510</name>
</gene>
<feature type="transmembrane region" description="Helical" evidence="1">
    <location>
        <begin position="138"/>
        <end position="154"/>
    </location>
</feature>
<dbReference type="RefSeq" id="WP_202199131.1">
    <property type="nucleotide sequence ID" value="NZ_BAAATO010000005.1"/>
</dbReference>
<proteinExistence type="predicted"/>
<feature type="transmembrane region" description="Helical" evidence="1">
    <location>
        <begin position="113"/>
        <end position="131"/>
    </location>
</feature>
<evidence type="ECO:0000256" key="1">
    <source>
        <dbReference type="SAM" id="Phobius"/>
    </source>
</evidence>
<feature type="transmembrane region" description="Helical" evidence="1">
    <location>
        <begin position="38"/>
        <end position="59"/>
    </location>
</feature>
<keyword evidence="1" id="KW-1133">Transmembrane helix</keyword>
<evidence type="ECO:0000313" key="2">
    <source>
        <dbReference type="EMBL" id="GHI76990.1"/>
    </source>
</evidence>